<dbReference type="Proteomes" id="UP000184191">
    <property type="component" value="Unassembled WGS sequence"/>
</dbReference>
<keyword evidence="2" id="KW-1185">Reference proteome</keyword>
<reference evidence="2" key="1">
    <citation type="submission" date="2016-11" db="EMBL/GenBank/DDBJ databases">
        <authorList>
            <person name="Varghese N."/>
            <person name="Submissions S."/>
        </authorList>
    </citation>
    <scope>NUCLEOTIDE SEQUENCE [LARGE SCALE GENOMIC DNA]</scope>
    <source>
        <strain evidence="2">DSM 29327</strain>
    </source>
</reference>
<sequence>MNMLSCVVSATPPICASNPTWTPVKCFACETFALVRLSFTEVFYGKA</sequence>
<evidence type="ECO:0000313" key="2">
    <source>
        <dbReference type="Proteomes" id="UP000184191"/>
    </source>
</evidence>
<gene>
    <name evidence="1" type="ORF">SAMN05444414_12533</name>
</gene>
<name>A0A1M7CH73_9RHOB</name>
<dbReference type="AlphaFoldDB" id="A0A1M7CH73"/>
<dbReference type="EMBL" id="FRBN01000025">
    <property type="protein sequence ID" value="SHL66526.1"/>
    <property type="molecule type" value="Genomic_DNA"/>
</dbReference>
<protein>
    <submittedName>
        <fullName evidence="1">Uncharacterized protein</fullName>
    </submittedName>
</protein>
<accession>A0A1M7CH73</accession>
<proteinExistence type="predicted"/>
<evidence type="ECO:0000313" key="1">
    <source>
        <dbReference type="EMBL" id="SHL66526.1"/>
    </source>
</evidence>
<organism evidence="1 2">
    <name type="scientific">Roseovarius marisflavi</name>
    <dbReference type="NCBI Taxonomy" id="1054996"/>
    <lineage>
        <taxon>Bacteria</taxon>
        <taxon>Pseudomonadati</taxon>
        <taxon>Pseudomonadota</taxon>
        <taxon>Alphaproteobacteria</taxon>
        <taxon>Rhodobacterales</taxon>
        <taxon>Roseobacteraceae</taxon>
        <taxon>Roseovarius</taxon>
    </lineage>
</organism>